<protein>
    <submittedName>
        <fullName evidence="1">Uncharacterized protein</fullName>
    </submittedName>
</protein>
<proteinExistence type="predicted"/>
<accession>A0A382S2R0</accession>
<name>A0A382S2R0_9ZZZZ</name>
<sequence length="43" mass="4827">MKYPKIFTILLIITILNSCNSDDEKKLPSISIESIQVDEGNTT</sequence>
<reference evidence="1" key="1">
    <citation type="submission" date="2018-05" db="EMBL/GenBank/DDBJ databases">
        <authorList>
            <person name="Lanie J.A."/>
            <person name="Ng W.-L."/>
            <person name="Kazmierczak K.M."/>
            <person name="Andrzejewski T.M."/>
            <person name="Davidsen T.M."/>
            <person name="Wayne K.J."/>
            <person name="Tettelin H."/>
            <person name="Glass J.I."/>
            <person name="Rusch D."/>
            <person name="Podicherti R."/>
            <person name="Tsui H.-C.T."/>
            <person name="Winkler M.E."/>
        </authorList>
    </citation>
    <scope>NUCLEOTIDE SEQUENCE</scope>
</reference>
<dbReference type="EMBL" id="UINC01125768">
    <property type="protein sequence ID" value="SVD03832.1"/>
    <property type="molecule type" value="Genomic_DNA"/>
</dbReference>
<feature type="non-terminal residue" evidence="1">
    <location>
        <position position="43"/>
    </location>
</feature>
<dbReference type="AlphaFoldDB" id="A0A382S2R0"/>
<evidence type="ECO:0000313" key="1">
    <source>
        <dbReference type="EMBL" id="SVD03832.1"/>
    </source>
</evidence>
<gene>
    <name evidence="1" type="ORF">METZ01_LOCUS356686</name>
</gene>
<organism evidence="1">
    <name type="scientific">marine metagenome</name>
    <dbReference type="NCBI Taxonomy" id="408172"/>
    <lineage>
        <taxon>unclassified sequences</taxon>
        <taxon>metagenomes</taxon>
        <taxon>ecological metagenomes</taxon>
    </lineage>
</organism>